<evidence type="ECO:0000313" key="2">
    <source>
        <dbReference type="Proteomes" id="UP000005408"/>
    </source>
</evidence>
<protein>
    <submittedName>
        <fullName evidence="1">Uncharacterized protein</fullName>
    </submittedName>
</protein>
<dbReference type="Proteomes" id="UP000005408">
    <property type="component" value="Unassembled WGS sequence"/>
</dbReference>
<keyword evidence="2" id="KW-1185">Reference proteome</keyword>
<accession>A0A8W8LZR1</accession>
<reference evidence="1" key="1">
    <citation type="submission" date="2022-08" db="UniProtKB">
        <authorList>
            <consortium name="EnsemblMetazoa"/>
        </authorList>
    </citation>
    <scope>IDENTIFICATION</scope>
    <source>
        <strain evidence="1">05x7-T-G4-1.051#20</strain>
    </source>
</reference>
<sequence length="440" mass="50288">MSVSRELKTFEGSVEEKLLRTALKDLEFYDFANLVIETCNVLKPVPFVNADVVLQSMYLELSKEKAYSAETFEELDVGNTDVGYTIVAYDQLFNTEMVKELIDHGICAVPEECKPAVLAMLKFLRDKKHHQEALSDMKVVGDTATLTAVMAQHLFSPLIAGNDYVIDNRSENLPRCMYCPCEKENCKALMNSGCTALGSPETWHGYVDIILNQNVAASLLECPSKEETKHFEHDDYPDDCEEDDPSDFFDDDFTAEEVGPTRIKRICMENNDTEEGDTLSMTSQHKEDKSMKAMDQLIAQTITNAFTQVNKTPALSGWLIPTISCTLDHVTALFYDPKNDVLFQSVDRIPIWGFNGLHIPSIVQIWMFLNFTFFTFKDLADIYELNRSNFHSHAKNRLKDFRKMKCGNALNFIYDFDYHSDVLTKMRKKGKKAEKKQREH</sequence>
<dbReference type="OMA" id="ENCKALM"/>
<proteinExistence type="predicted"/>
<dbReference type="EnsemblMetazoa" id="G30348.1">
    <property type="protein sequence ID" value="G30348.1:cds"/>
    <property type="gene ID" value="G30348"/>
</dbReference>
<name>A0A8W8LZR1_MAGGI</name>
<dbReference type="AlphaFoldDB" id="A0A8W8LZR1"/>
<evidence type="ECO:0000313" key="1">
    <source>
        <dbReference type="EnsemblMetazoa" id="G30348.1:cds"/>
    </source>
</evidence>
<organism evidence="1 2">
    <name type="scientific">Magallana gigas</name>
    <name type="common">Pacific oyster</name>
    <name type="synonym">Crassostrea gigas</name>
    <dbReference type="NCBI Taxonomy" id="29159"/>
    <lineage>
        <taxon>Eukaryota</taxon>
        <taxon>Metazoa</taxon>
        <taxon>Spiralia</taxon>
        <taxon>Lophotrochozoa</taxon>
        <taxon>Mollusca</taxon>
        <taxon>Bivalvia</taxon>
        <taxon>Autobranchia</taxon>
        <taxon>Pteriomorphia</taxon>
        <taxon>Ostreida</taxon>
        <taxon>Ostreoidea</taxon>
        <taxon>Ostreidae</taxon>
        <taxon>Magallana</taxon>
    </lineage>
</organism>
<dbReference type="OrthoDB" id="6158759at2759"/>